<keyword evidence="5" id="KW-1185">Reference proteome</keyword>
<dbReference type="GO" id="GO:0006281">
    <property type="term" value="P:DNA repair"/>
    <property type="evidence" value="ECO:0007669"/>
    <property type="project" value="UniProtKB-UniRule"/>
</dbReference>
<evidence type="ECO:0000259" key="3">
    <source>
        <dbReference type="Pfam" id="PF04895"/>
    </source>
</evidence>
<dbReference type="HOGENOM" id="CLU_039703_0_0_2"/>
<keyword evidence="1" id="KW-0227">DNA damage</keyword>
<reference evidence="4 5" key="1">
    <citation type="journal article" date="2010" name="Appl. Environ. Microbiol.">
        <title>The genome sequence of the crenarchaeon Acidilobus saccharovorans supports a new order, Acidilobales, and suggests an important ecological role in terrestrial acidic hot springs.</title>
        <authorList>
            <person name="Mardanov A.V."/>
            <person name="Svetlitchnyi V.A."/>
            <person name="Beletsky A.V."/>
            <person name="Prokofeva M.I."/>
            <person name="Bonch-Osmolovskaya E.A."/>
            <person name="Ravin N.V."/>
            <person name="Skryabin K.G."/>
        </authorList>
    </citation>
    <scope>NUCLEOTIDE SEQUENCE [LARGE SCALE GENOMIC DNA]</scope>
    <source>
        <strain evidence="5">DSM 16705 / JCM 18335 / VKM B-2471 / 345-15</strain>
    </source>
</reference>
<dbReference type="InterPro" id="IPR006979">
    <property type="entry name" value="Nre_C"/>
</dbReference>
<feature type="domain" description="Archaeal Nre C-terminal" evidence="3">
    <location>
        <begin position="309"/>
        <end position="409"/>
    </location>
</feature>
<dbReference type="RefSeq" id="WP_013266237.1">
    <property type="nucleotide sequence ID" value="NC_014374.1"/>
</dbReference>
<keyword evidence="1" id="KW-0234">DNA repair</keyword>
<dbReference type="EMBL" id="CP001742">
    <property type="protein sequence ID" value="ADL18725.1"/>
    <property type="molecule type" value="Genomic_DNA"/>
</dbReference>
<feature type="domain" description="Archaeal Nre N-terminal" evidence="2">
    <location>
        <begin position="18"/>
        <end position="289"/>
    </location>
</feature>
<dbReference type="InterPro" id="IPR033167">
    <property type="entry name" value="Nre"/>
</dbReference>
<name>D9Q087_ACIS3</name>
<dbReference type="InParanoid" id="D9Q087"/>
<dbReference type="HAMAP" id="MF_02096">
    <property type="entry name" value="Nre"/>
    <property type="match status" value="1"/>
</dbReference>
<dbReference type="STRING" id="666510.ASAC_0318"/>
<dbReference type="InterPro" id="IPR006978">
    <property type="entry name" value="Nre_N"/>
</dbReference>
<dbReference type="Pfam" id="PF04895">
    <property type="entry name" value="Nre_C"/>
    <property type="match status" value="1"/>
</dbReference>
<dbReference type="Proteomes" id="UP000000346">
    <property type="component" value="Chromosome"/>
</dbReference>
<dbReference type="PANTHER" id="PTHR38136:SF3">
    <property type="entry name" value="DNA REPAIR PROTEIN"/>
    <property type="match status" value="1"/>
</dbReference>
<accession>D9Q087</accession>
<gene>
    <name evidence="4" type="ordered locus">ASAC_0318</name>
</gene>
<comment type="caution">
    <text evidence="1">Lacks conserved residue(s) required for the propagation of feature annotation.</text>
</comment>
<sequence length="411" mass="46453">MPSIPPELCARCKGYKLLCGLPRCPILERFRVQVNAVQRINGKDVVGSTPPSVLVGEYGYPKVSFYYMVPPGKSSDEAAYYDAPKLWAERRETLGNIVKLRGEMVSAYVRLDVNEPWRLYETELGLASLSERPVESDVLLKSLPLPQLKFDGMTKPMGPRAPAEKVIVSGAPKLQRKAEEAIWDDAKAEDIIWELYQAGVDVYKIQDMLSLGFLGRLRARKLVPTRWAITAVDDIISRRLRREVRDFRSVDSVEAREAEYLGNRFLVILMPGEGTFEWIEVWHPRGLWTQQAERPIVERVEEDPLGRASAMDGGFSAARLAVLEGLRSSAKKADVVILREILPTYYAPVGNWHIRETVRRAMSSESKVFDSVQAAAEYAASWLRASPQDVLAQSSLLGFRARQRRLTDFLR</sequence>
<evidence type="ECO:0000256" key="1">
    <source>
        <dbReference type="HAMAP-Rule" id="MF_02096"/>
    </source>
</evidence>
<protein>
    <recommendedName>
        <fullName evidence="1">DNA repair protein</fullName>
    </recommendedName>
</protein>
<comment type="similarity">
    <text evidence="1">Belongs to the Nre family.</text>
</comment>
<dbReference type="OrthoDB" id="6609at2157"/>
<dbReference type="GeneID" id="9498541"/>
<dbReference type="Pfam" id="PF04894">
    <property type="entry name" value="Nre_N"/>
    <property type="match status" value="1"/>
</dbReference>
<organism evidence="4 5">
    <name type="scientific">Acidilobus saccharovorans (strain DSM 16705 / JCM 18335 / VKM B-2471 / 345-15)</name>
    <dbReference type="NCBI Taxonomy" id="666510"/>
    <lineage>
        <taxon>Archaea</taxon>
        <taxon>Thermoproteota</taxon>
        <taxon>Thermoprotei</taxon>
        <taxon>Acidilobales</taxon>
        <taxon>Acidilobaceae</taxon>
        <taxon>Acidilobus</taxon>
    </lineage>
</organism>
<dbReference type="eggNOG" id="arCOG04269">
    <property type="taxonomic scope" value="Archaea"/>
</dbReference>
<dbReference type="KEGG" id="asc:ASAC_0318"/>
<proteinExistence type="inferred from homology"/>
<comment type="function">
    <text evidence="1">Involved in DNA damage repair.</text>
</comment>
<dbReference type="AlphaFoldDB" id="D9Q087"/>
<evidence type="ECO:0000259" key="2">
    <source>
        <dbReference type="Pfam" id="PF04894"/>
    </source>
</evidence>
<evidence type="ECO:0000313" key="4">
    <source>
        <dbReference type="EMBL" id="ADL18725.1"/>
    </source>
</evidence>
<evidence type="ECO:0000313" key="5">
    <source>
        <dbReference type="Proteomes" id="UP000000346"/>
    </source>
</evidence>
<dbReference type="PANTHER" id="PTHR38136">
    <property type="entry name" value="DNA REPAIR PROTEIN"/>
    <property type="match status" value="1"/>
</dbReference>